<evidence type="ECO:0000256" key="6">
    <source>
        <dbReference type="ARBA" id="ARBA00022670"/>
    </source>
</evidence>
<evidence type="ECO:0000256" key="8">
    <source>
        <dbReference type="ARBA" id="ARBA00022807"/>
    </source>
</evidence>
<evidence type="ECO:0000313" key="16">
    <source>
        <dbReference type="Proteomes" id="UP001164743"/>
    </source>
</evidence>
<dbReference type="InterPro" id="IPR038765">
    <property type="entry name" value="Papain-like_cys_pep_sf"/>
</dbReference>
<keyword evidence="6" id="KW-0645">Protease</keyword>
<evidence type="ECO:0000256" key="10">
    <source>
        <dbReference type="ARBA" id="ARBA00023006"/>
    </source>
</evidence>
<accession>A0ABY7D1Y2</accession>
<feature type="compositionally biased region" description="Polar residues" evidence="13">
    <location>
        <begin position="45"/>
        <end position="62"/>
    </location>
</feature>
<feature type="region of interest" description="Disordered" evidence="13">
    <location>
        <begin position="121"/>
        <end position="213"/>
    </location>
</feature>
<feature type="compositionally biased region" description="Polar residues" evidence="13">
    <location>
        <begin position="10"/>
        <end position="19"/>
    </location>
</feature>
<feature type="region of interest" description="Disordered" evidence="13">
    <location>
        <begin position="346"/>
        <end position="373"/>
    </location>
</feature>
<keyword evidence="8" id="KW-0788">Thiol protease</keyword>
<feature type="region of interest" description="Disordered" evidence="13">
    <location>
        <begin position="721"/>
        <end position="775"/>
    </location>
</feature>
<feature type="compositionally biased region" description="Polar residues" evidence="13">
    <location>
        <begin position="167"/>
        <end position="177"/>
    </location>
</feature>
<evidence type="ECO:0000256" key="12">
    <source>
        <dbReference type="ARBA" id="ARBA00030240"/>
    </source>
</evidence>
<keyword evidence="5" id="KW-0963">Cytoplasm</keyword>
<gene>
    <name evidence="15" type="ORF">PtA15_12A588</name>
</gene>
<keyword evidence="10" id="KW-0072">Autophagy</keyword>
<sequence length="1141" mass="123993">MSMNIFARNRSATNSSANFSPFAIPEDKDQPTATPRSPLHIQLAERQNSLPPQPDSTTTARPSQHLPKLAGNSIPRLRRASSKVFNPFPHPFTSTPPTDPPANNIKNPSLESLIETIQTSPVTLPEPNCNRDNLSDYDPITPADIRSFEDDGQEGSLQDALDVGDPNSLTDTINQHQKPAAQLKGHSTPPDDHHRSTAVDPRRSPNSHAHLAPSNIRGLGNFFDKAVNYMFDTDAHSYDSRLTAELWIIGGQQFSGVWKWGEVQQPDDSPYEDLGMPLGNPGTGSGSDASHQPPLSLKKRTGLRRVTVGKTKAIFKHHSNSSSLSHHSPPQPARKSVELALSARINPNQPLSPSSSTPSPEPSLALNHPNNHRIDDPTLLSPLVTHSYPPVFYHAFASIIGLTYRTDFPPIPCTNDRSKSSAIGAAGARVGGMLASLSLSIGRTGKKPRSGQGGSRSPSPHRHLGDRTDEDDHRTPDSAPPRGLNTDVGWGCMLRTGQSMLANALLVTHLGRDWRRPIPSITSPSSSLAVDPLYARLLSWFIDSASPLAPFSVHHFTSKGKELGKEVGEWFGPSTAAGAIKALTNQFMPAGIGVATDTDGTVYRSDVFSASSFNTSSGANGDHTSSSIKTSWQRPVLVLINVRLGLDGVNPVYNEAIKATFTFPQSVGIAGGRPSSSYYFCGHQGDSLFYIDPHHSRPAIPFEEPPKPLMFPAQRISLNPRTSFGKQDGDWEQISSTDTDSLMSGSAGSEGLGHRPRKQQQAKNSDKVSFQTGNSSSISINLRREQLDDFYAGAYPSSALQTFHPEKVRRMNLSALDPSMLLGFLVKDEADWEDLTARIRSFKPPLFHIAEVTPAWMRTNVDPAASRASADFRPSDDSDLGIDSWSEPEGDDWGTNSRADDHSSSGPTSHSTGMDDHDEGLMEGARDDTESSTNVDSMSIDDEGWDNVESGPTKVDHRQHAIPPTQQQLPGLARRDQPFNKAIHRLVEPDPSRRGSSRDAYAPSHGRAQSVNVQQSFPQGASTIRSVHHPYRHSSSLSEGDGDQAEVINCLSRAIEPNVHHRTKPAAAVCMPPSAFPTSQLAASAVSPTHSIRDEPRARNISAATVRARHSDEQLADSEETLNHQERRRLDSQGSLRALRA</sequence>
<evidence type="ECO:0000256" key="5">
    <source>
        <dbReference type="ARBA" id="ARBA00022490"/>
    </source>
</evidence>
<dbReference type="PANTHER" id="PTHR22624">
    <property type="entry name" value="CYSTEINE PROTEASE ATG4"/>
    <property type="match status" value="1"/>
</dbReference>
<proteinExistence type="inferred from homology"/>
<evidence type="ECO:0000256" key="2">
    <source>
        <dbReference type="ARBA" id="ARBA00004496"/>
    </source>
</evidence>
<dbReference type="Pfam" id="PF03416">
    <property type="entry name" value="Peptidase_C54"/>
    <property type="match status" value="1"/>
</dbReference>
<feature type="compositionally biased region" description="Polar residues" evidence="13">
    <location>
        <begin position="761"/>
        <end position="775"/>
    </location>
</feature>
<feature type="compositionally biased region" description="Basic and acidic residues" evidence="13">
    <location>
        <begin position="1121"/>
        <end position="1131"/>
    </location>
</feature>
<dbReference type="InterPro" id="IPR046792">
    <property type="entry name" value="Peptidase_C54_cat"/>
</dbReference>
<comment type="subcellular location">
    <subcellularLocation>
        <location evidence="2">Cytoplasm</location>
    </subcellularLocation>
    <subcellularLocation>
        <location evidence="1">Preautophagosomal structure</location>
    </subcellularLocation>
</comment>
<dbReference type="RefSeq" id="XP_053026153.1">
    <property type="nucleotide sequence ID" value="XM_053162212.1"/>
</dbReference>
<evidence type="ECO:0000256" key="7">
    <source>
        <dbReference type="ARBA" id="ARBA00022801"/>
    </source>
</evidence>
<comment type="catalytic activity">
    <reaction evidence="11">
        <text>[protein]-C-terminal L-amino acid-glycyl-phosphatidylethanolamide + H2O = [protein]-C-terminal L-amino acid-glycine + a 1,2-diacyl-sn-glycero-3-phosphoethanolamine</text>
        <dbReference type="Rhea" id="RHEA:67548"/>
        <dbReference type="Rhea" id="RHEA-COMP:17323"/>
        <dbReference type="Rhea" id="RHEA-COMP:17324"/>
        <dbReference type="ChEBI" id="CHEBI:15377"/>
        <dbReference type="ChEBI" id="CHEBI:64612"/>
        <dbReference type="ChEBI" id="CHEBI:172940"/>
        <dbReference type="ChEBI" id="CHEBI:172941"/>
    </reaction>
    <physiologicalReaction direction="left-to-right" evidence="11">
        <dbReference type="Rhea" id="RHEA:67549"/>
    </physiologicalReaction>
</comment>
<keyword evidence="7" id="KW-0378">Hydrolase</keyword>
<feature type="region of interest" description="Disordered" evidence="13">
    <location>
        <begin position="866"/>
        <end position="1012"/>
    </location>
</feature>
<feature type="region of interest" description="Disordered" evidence="13">
    <location>
        <begin position="1086"/>
        <end position="1141"/>
    </location>
</feature>
<organism evidence="15 16">
    <name type="scientific">Puccinia triticina</name>
    <dbReference type="NCBI Taxonomy" id="208348"/>
    <lineage>
        <taxon>Eukaryota</taxon>
        <taxon>Fungi</taxon>
        <taxon>Dikarya</taxon>
        <taxon>Basidiomycota</taxon>
        <taxon>Pucciniomycotina</taxon>
        <taxon>Pucciniomycetes</taxon>
        <taxon>Pucciniales</taxon>
        <taxon>Pucciniaceae</taxon>
        <taxon>Puccinia</taxon>
    </lineage>
</organism>
<dbReference type="Proteomes" id="UP001164743">
    <property type="component" value="Chromosome 12A"/>
</dbReference>
<feature type="region of interest" description="Disordered" evidence="13">
    <location>
        <begin position="1"/>
        <end position="106"/>
    </location>
</feature>
<feature type="domain" description="Peptidase C54 catalytic" evidence="14">
    <location>
        <begin position="392"/>
        <end position="837"/>
    </location>
</feature>
<reference evidence="15" key="1">
    <citation type="submission" date="2022-10" db="EMBL/GenBank/DDBJ databases">
        <title>Puccinia triticina Genome sequencing and assembly.</title>
        <authorList>
            <person name="Li C."/>
        </authorList>
    </citation>
    <scope>NUCLEOTIDE SEQUENCE</scope>
    <source>
        <strain evidence="15">Pt15</strain>
    </source>
</reference>
<dbReference type="EMBL" id="CP110432">
    <property type="protein sequence ID" value="WAQ90598.1"/>
    <property type="molecule type" value="Genomic_DNA"/>
</dbReference>
<feature type="region of interest" description="Disordered" evidence="13">
    <location>
        <begin position="265"/>
        <end position="303"/>
    </location>
</feature>
<feature type="compositionally biased region" description="Low complexity" evidence="13">
    <location>
        <begin position="85"/>
        <end position="96"/>
    </location>
</feature>
<keyword evidence="9" id="KW-0653">Protein transport</keyword>
<dbReference type="GeneID" id="77803107"/>
<keyword evidence="4" id="KW-0813">Transport</keyword>
<name>A0ABY7D1Y2_9BASI</name>
<evidence type="ECO:0000256" key="3">
    <source>
        <dbReference type="ARBA" id="ARBA00010958"/>
    </source>
</evidence>
<keyword evidence="16" id="KW-1185">Reference proteome</keyword>
<evidence type="ECO:0000259" key="14">
    <source>
        <dbReference type="Pfam" id="PF03416"/>
    </source>
</evidence>
<feature type="region of interest" description="Disordered" evidence="13">
    <location>
        <begin position="442"/>
        <end position="487"/>
    </location>
</feature>
<feature type="compositionally biased region" description="Basic and acidic residues" evidence="13">
    <location>
        <begin position="463"/>
        <end position="476"/>
    </location>
</feature>
<feature type="compositionally biased region" description="Basic and acidic residues" evidence="13">
    <location>
        <begin position="985"/>
        <end position="997"/>
    </location>
</feature>
<protein>
    <recommendedName>
        <fullName evidence="12">Autophagy-related protein 4</fullName>
    </recommendedName>
</protein>
<feature type="compositionally biased region" description="Low complexity" evidence="13">
    <location>
        <begin position="347"/>
        <end position="358"/>
    </location>
</feature>
<evidence type="ECO:0000256" key="1">
    <source>
        <dbReference type="ARBA" id="ARBA00004329"/>
    </source>
</evidence>
<evidence type="ECO:0000256" key="4">
    <source>
        <dbReference type="ARBA" id="ARBA00022448"/>
    </source>
</evidence>
<dbReference type="SUPFAM" id="SSF54001">
    <property type="entry name" value="Cysteine proteinases"/>
    <property type="match status" value="1"/>
</dbReference>
<evidence type="ECO:0000256" key="9">
    <source>
        <dbReference type="ARBA" id="ARBA00022927"/>
    </source>
</evidence>
<evidence type="ECO:0000256" key="13">
    <source>
        <dbReference type="SAM" id="MobiDB-lite"/>
    </source>
</evidence>
<dbReference type="PANTHER" id="PTHR22624:SF49">
    <property type="entry name" value="CYSTEINE PROTEASE"/>
    <property type="match status" value="1"/>
</dbReference>
<evidence type="ECO:0000256" key="11">
    <source>
        <dbReference type="ARBA" id="ARBA00029362"/>
    </source>
</evidence>
<feature type="compositionally biased region" description="Basic and acidic residues" evidence="13">
    <location>
        <begin position="189"/>
        <end position="203"/>
    </location>
</feature>
<feature type="compositionally biased region" description="Polar residues" evidence="13">
    <location>
        <begin position="733"/>
        <end position="747"/>
    </location>
</feature>
<comment type="similarity">
    <text evidence="3">Belongs to the peptidase C54 family.</text>
</comment>
<evidence type="ECO:0000313" key="15">
    <source>
        <dbReference type="EMBL" id="WAQ90598.1"/>
    </source>
</evidence>
<dbReference type="InterPro" id="IPR005078">
    <property type="entry name" value="Peptidase_C54"/>
</dbReference>